<accession>A0A4R8VAW8</accession>
<dbReference type="OrthoDB" id="9803892at2"/>
<dbReference type="Gene3D" id="3.90.25.10">
    <property type="entry name" value="UDP-galactose 4-epimerase, domain 1"/>
    <property type="match status" value="1"/>
</dbReference>
<dbReference type="NCBIfam" id="TIGR01214">
    <property type="entry name" value="rmlD"/>
    <property type="match status" value="1"/>
</dbReference>
<dbReference type="GO" id="GO:0008831">
    <property type="term" value="F:dTDP-4-dehydrorhamnose reductase activity"/>
    <property type="evidence" value="ECO:0007669"/>
    <property type="project" value="UniProtKB-EC"/>
</dbReference>
<dbReference type="RefSeq" id="WP_104095358.1">
    <property type="nucleotide sequence ID" value="NZ_JACHBP010000001.1"/>
</dbReference>
<dbReference type="EMBL" id="SOFI01000003">
    <property type="protein sequence ID" value="TFB79486.1"/>
    <property type="molecule type" value="Genomic_DNA"/>
</dbReference>
<comment type="pathway">
    <text evidence="2">Carbohydrate biosynthesis; dTDP-L-rhamnose biosynthesis.</text>
</comment>
<evidence type="ECO:0000256" key="2">
    <source>
        <dbReference type="RuleBase" id="RU364082"/>
    </source>
</evidence>
<gene>
    <name evidence="4" type="primary">rfbD</name>
    <name evidence="4" type="ORF">E3N84_05115</name>
</gene>
<evidence type="ECO:0000313" key="4">
    <source>
        <dbReference type="EMBL" id="TFB79486.1"/>
    </source>
</evidence>
<sequence>MTYLITGAGGMLGQDLQQALAGRPATALGRSDLDVTDEDAVLDAVAGHSVVINCAAYTRVDDAETDEDAAFAINATGAGNLARAAAIHGATLVQLSTDYVFDGSATTPYAEDALRHPMSAYGRTKAEGERLALELNPGATYILRTAWLYGAHGPNFAKTMVRLAREHGTANVVSDQLGQPTWTVDVAHQLLTMLDNELPAGVYHATSSGEASWFDFAREVFSLSGFDPDSVKPISSGQFLRPAPRPVFSVLGHEQWKRFGLDPIRDWRIALAEAADQGVLENT</sequence>
<feature type="domain" description="RmlD-like substrate binding" evidence="3">
    <location>
        <begin position="1"/>
        <end position="277"/>
    </location>
</feature>
<dbReference type="GO" id="GO:0005829">
    <property type="term" value="C:cytosol"/>
    <property type="evidence" value="ECO:0007669"/>
    <property type="project" value="TreeGrafter"/>
</dbReference>
<dbReference type="Gene3D" id="3.40.50.720">
    <property type="entry name" value="NAD(P)-binding Rossmann-like Domain"/>
    <property type="match status" value="1"/>
</dbReference>
<comment type="similarity">
    <text evidence="1 2">Belongs to the dTDP-4-dehydrorhamnose reductase family.</text>
</comment>
<dbReference type="InterPro" id="IPR029903">
    <property type="entry name" value="RmlD-like-bd"/>
</dbReference>
<dbReference type="PANTHER" id="PTHR10491:SF4">
    <property type="entry name" value="METHIONINE ADENOSYLTRANSFERASE 2 SUBUNIT BETA"/>
    <property type="match status" value="1"/>
</dbReference>
<dbReference type="PANTHER" id="PTHR10491">
    <property type="entry name" value="DTDP-4-DEHYDRORHAMNOSE REDUCTASE"/>
    <property type="match status" value="1"/>
</dbReference>
<dbReference type="UniPathway" id="UPA00124"/>
<evidence type="ECO:0000313" key="5">
    <source>
        <dbReference type="Proteomes" id="UP000298488"/>
    </source>
</evidence>
<dbReference type="GO" id="GO:0019305">
    <property type="term" value="P:dTDP-rhamnose biosynthetic process"/>
    <property type="evidence" value="ECO:0007669"/>
    <property type="project" value="UniProtKB-UniPathway"/>
</dbReference>
<dbReference type="Proteomes" id="UP000298488">
    <property type="component" value="Unassembled WGS sequence"/>
</dbReference>
<proteinExistence type="inferred from homology"/>
<dbReference type="EC" id="1.1.1.133" evidence="2"/>
<evidence type="ECO:0000256" key="1">
    <source>
        <dbReference type="ARBA" id="ARBA00010944"/>
    </source>
</evidence>
<dbReference type="InterPro" id="IPR036291">
    <property type="entry name" value="NAD(P)-bd_dom_sf"/>
</dbReference>
<comment type="caution">
    <text evidence="4">The sequence shown here is derived from an EMBL/GenBank/DDBJ whole genome shotgun (WGS) entry which is preliminary data.</text>
</comment>
<keyword evidence="2" id="KW-0521">NADP</keyword>
<dbReference type="CDD" id="cd05254">
    <property type="entry name" value="dTDP_HR_like_SDR_e"/>
    <property type="match status" value="1"/>
</dbReference>
<dbReference type="InterPro" id="IPR005913">
    <property type="entry name" value="dTDP_dehydrorham_reduct"/>
</dbReference>
<keyword evidence="2 4" id="KW-0560">Oxidoreductase</keyword>
<dbReference type="SUPFAM" id="SSF51735">
    <property type="entry name" value="NAD(P)-binding Rossmann-fold domains"/>
    <property type="match status" value="1"/>
</dbReference>
<reference evidence="4 5" key="1">
    <citation type="submission" date="2019-03" db="EMBL/GenBank/DDBJ databases">
        <title>Genomics of glacier-inhabiting Cryobacterium strains.</title>
        <authorList>
            <person name="Liu Q."/>
            <person name="Xin Y.-H."/>
        </authorList>
    </citation>
    <scope>NUCLEOTIDE SEQUENCE [LARGE SCALE GENOMIC DNA]</scope>
    <source>
        <strain evidence="4 5">CGMCC 1.10440</strain>
    </source>
</reference>
<dbReference type="Pfam" id="PF04321">
    <property type="entry name" value="RmlD_sub_bind"/>
    <property type="match status" value="1"/>
</dbReference>
<protein>
    <recommendedName>
        <fullName evidence="2">dTDP-4-dehydrorhamnose reductase</fullName>
        <ecNumber evidence="2">1.1.1.133</ecNumber>
    </recommendedName>
</protein>
<dbReference type="AlphaFoldDB" id="A0A4R8VAW8"/>
<organism evidence="4 5">
    <name type="scientific">Terrimesophilobacter mesophilus</name>
    <dbReference type="NCBI Taxonomy" id="433647"/>
    <lineage>
        <taxon>Bacteria</taxon>
        <taxon>Bacillati</taxon>
        <taxon>Actinomycetota</taxon>
        <taxon>Actinomycetes</taxon>
        <taxon>Micrococcales</taxon>
        <taxon>Microbacteriaceae</taxon>
        <taxon>Terrimesophilobacter</taxon>
    </lineage>
</organism>
<keyword evidence="5" id="KW-1185">Reference proteome</keyword>
<name>A0A4R8VAW8_9MICO</name>
<evidence type="ECO:0000259" key="3">
    <source>
        <dbReference type="Pfam" id="PF04321"/>
    </source>
</evidence>
<comment type="function">
    <text evidence="2">Catalyzes the reduction of dTDP-6-deoxy-L-lyxo-4-hexulose to yield dTDP-L-rhamnose.</text>
</comment>